<keyword evidence="13" id="KW-1185">Reference proteome</keyword>
<dbReference type="InterPro" id="IPR029151">
    <property type="entry name" value="Sensor-like_sf"/>
</dbReference>
<evidence type="ECO:0000256" key="9">
    <source>
        <dbReference type="SAM" id="Phobius"/>
    </source>
</evidence>
<dbReference type="InterPro" id="IPR004089">
    <property type="entry name" value="MCPsignal_dom"/>
</dbReference>
<evidence type="ECO:0000256" key="8">
    <source>
        <dbReference type="PROSITE-ProRule" id="PRU00284"/>
    </source>
</evidence>
<evidence type="ECO:0000313" key="13">
    <source>
        <dbReference type="Proteomes" id="UP000003571"/>
    </source>
</evidence>
<evidence type="ECO:0000256" key="3">
    <source>
        <dbReference type="ARBA" id="ARBA00022692"/>
    </source>
</evidence>
<accession>H7EGZ1</accession>
<dbReference type="eggNOG" id="COG0840">
    <property type="taxonomic scope" value="Bacteria"/>
</dbReference>
<comment type="subcellular location">
    <subcellularLocation>
        <location evidence="1">Cell membrane</location>
        <topology evidence="1">Multi-pass membrane protein</topology>
    </subcellularLocation>
</comment>
<dbReference type="AlphaFoldDB" id="H7EGZ1"/>
<dbReference type="Proteomes" id="UP000003571">
    <property type="component" value="Unassembled WGS sequence"/>
</dbReference>
<evidence type="ECO:0000256" key="7">
    <source>
        <dbReference type="ARBA" id="ARBA00029447"/>
    </source>
</evidence>
<evidence type="ECO:0000256" key="1">
    <source>
        <dbReference type="ARBA" id="ARBA00004651"/>
    </source>
</evidence>
<dbReference type="RefSeq" id="WP_002701727.1">
    <property type="nucleotide sequence ID" value="NZ_AGRW01000020.1"/>
</dbReference>
<feature type="transmembrane region" description="Helical" evidence="9">
    <location>
        <begin position="12"/>
        <end position="34"/>
    </location>
</feature>
<sequence>MKVKKTVFIKIQLILVLSILVVATTISVASLVIFRDGFISLTEKNIQNISKSFASEYAEKGTNMQQLAESLTENASIYRPMEESDYRELSKVLTSAKTRFRISALAALDSSGKIIASAGSGLPNNLPSLSVIRNAMAGKSGYSYEESDEFQFVAVGASPLRTRNGTGALAIVLDMGENVISHAKTDFDMECTLFKGDRRVASTIPNARGTTLSNQTILGTIQSGNTFVGMNNILGQKYMSIYMPGYDSNGELSAMFFIAKRLSETERVLVSIILMVVPAIVILILIILVVAFITVRKIVSPVKLLKISFDMMSNGDLTQTLKRTSEDELGDLVDDFNIFSGKMRAALSEIHDSKHDLTQLGDAMHLCAEETSSAIEEIAANIKSINAQVQSQNASVSQTAGAVDQISVTVNALEALIANQSTSVEQASAAIEEMIGNISSVNSSVDKMAQSFSGLEENSQRGFKKQQDVNDRIQTIETQSEMLLEANAVISAIAEQTNLLAMNAAIEAAHAGEAGKGFSVVADEIRSLAETSSEQSQTIGEQLGKIKESINEVVDAARESSEAFNSVSKQLSETDKLVAHIKNAMEEQNEGSKQISEALKLLNDSTAEVQQAASEMTEGNKVIVLEMSNLKDSTELISQSMMEMSSGTQQINDSGTALNDVASNVKTAIDKISVQINEFKVQ</sequence>
<evidence type="ECO:0000256" key="2">
    <source>
        <dbReference type="ARBA" id="ARBA00022475"/>
    </source>
</evidence>
<evidence type="ECO:0000256" key="4">
    <source>
        <dbReference type="ARBA" id="ARBA00022989"/>
    </source>
</evidence>
<dbReference type="SMART" id="SM00304">
    <property type="entry name" value="HAMP"/>
    <property type="match status" value="1"/>
</dbReference>
<evidence type="ECO:0000259" key="11">
    <source>
        <dbReference type="PROSITE" id="PS50885"/>
    </source>
</evidence>
<dbReference type="SMART" id="SM00283">
    <property type="entry name" value="MA"/>
    <property type="match status" value="1"/>
</dbReference>
<dbReference type="PROSITE" id="PS50885">
    <property type="entry name" value="HAMP"/>
    <property type="match status" value="1"/>
</dbReference>
<keyword evidence="2" id="KW-1003">Cell membrane</keyword>
<keyword evidence="6 8" id="KW-0807">Transducer</keyword>
<feature type="domain" description="HAMP" evidence="11">
    <location>
        <begin position="296"/>
        <end position="348"/>
    </location>
</feature>
<keyword evidence="4 9" id="KW-1133">Transmembrane helix</keyword>
<comment type="similarity">
    <text evidence="7">Belongs to the methyl-accepting chemotaxis (MCP) protein family.</text>
</comment>
<dbReference type="Gene3D" id="1.10.287.950">
    <property type="entry name" value="Methyl-accepting chemotaxis protein"/>
    <property type="match status" value="1"/>
</dbReference>
<evidence type="ECO:0000256" key="6">
    <source>
        <dbReference type="ARBA" id="ARBA00023224"/>
    </source>
</evidence>
<protein>
    <submittedName>
        <fullName evidence="12">Methyl-accepting chemotaxis sensory transducer</fullName>
    </submittedName>
</protein>
<dbReference type="STRING" id="907348.TresaDRAFT_2765"/>
<comment type="caution">
    <text evidence="12">The sequence shown here is derived from an EMBL/GenBank/DDBJ whole genome shotgun (WGS) entry which is preliminary data.</text>
</comment>
<dbReference type="Pfam" id="PF00672">
    <property type="entry name" value="HAMP"/>
    <property type="match status" value="1"/>
</dbReference>
<dbReference type="Pfam" id="PF17202">
    <property type="entry name" value="sCache_3_3"/>
    <property type="match status" value="1"/>
</dbReference>
<feature type="domain" description="Methyl-accepting transducer" evidence="10">
    <location>
        <begin position="367"/>
        <end position="617"/>
    </location>
</feature>
<dbReference type="InterPro" id="IPR003660">
    <property type="entry name" value="HAMP_dom"/>
</dbReference>
<dbReference type="SUPFAM" id="SSF103190">
    <property type="entry name" value="Sensory domain-like"/>
    <property type="match status" value="1"/>
</dbReference>
<organism evidence="12 13">
    <name type="scientific">Treponema saccharophilum DSM 2985</name>
    <dbReference type="NCBI Taxonomy" id="907348"/>
    <lineage>
        <taxon>Bacteria</taxon>
        <taxon>Pseudomonadati</taxon>
        <taxon>Spirochaetota</taxon>
        <taxon>Spirochaetia</taxon>
        <taxon>Spirochaetales</taxon>
        <taxon>Treponemataceae</taxon>
        <taxon>Treponema</taxon>
    </lineage>
</organism>
<dbReference type="PANTHER" id="PTHR32089">
    <property type="entry name" value="METHYL-ACCEPTING CHEMOTAXIS PROTEIN MCPB"/>
    <property type="match status" value="1"/>
</dbReference>
<dbReference type="PANTHER" id="PTHR32089:SF112">
    <property type="entry name" value="LYSOZYME-LIKE PROTEIN-RELATED"/>
    <property type="match status" value="1"/>
</dbReference>
<gene>
    <name evidence="12" type="ORF">TresaDRAFT_2765</name>
</gene>
<dbReference type="SUPFAM" id="SSF58104">
    <property type="entry name" value="Methyl-accepting chemotaxis protein (MCP) signaling domain"/>
    <property type="match status" value="2"/>
</dbReference>
<proteinExistence type="inferred from homology"/>
<dbReference type="PATRIC" id="fig|907348.3.peg.46"/>
<name>H7EGZ1_9SPIR</name>
<evidence type="ECO:0000313" key="12">
    <source>
        <dbReference type="EMBL" id="EIC03149.1"/>
    </source>
</evidence>
<dbReference type="OrthoDB" id="2489132at2"/>
<dbReference type="EMBL" id="AGRW01000020">
    <property type="protein sequence ID" value="EIC03149.1"/>
    <property type="molecule type" value="Genomic_DNA"/>
</dbReference>
<dbReference type="Pfam" id="PF00015">
    <property type="entry name" value="MCPsignal"/>
    <property type="match status" value="1"/>
</dbReference>
<evidence type="ECO:0000256" key="5">
    <source>
        <dbReference type="ARBA" id="ARBA00023136"/>
    </source>
</evidence>
<reference evidence="12 13" key="1">
    <citation type="submission" date="2011-09" db="EMBL/GenBank/DDBJ databases">
        <title>The draft genome of Treponema saccharophilum DSM 2985.</title>
        <authorList>
            <consortium name="US DOE Joint Genome Institute (JGI-PGF)"/>
            <person name="Lucas S."/>
            <person name="Copeland A."/>
            <person name="Lapidus A."/>
            <person name="Glavina del Rio T."/>
            <person name="Dalin E."/>
            <person name="Tice H."/>
            <person name="Bruce D."/>
            <person name="Goodwin L."/>
            <person name="Pitluck S."/>
            <person name="Peters L."/>
            <person name="Kyrpides N."/>
            <person name="Mavromatis K."/>
            <person name="Ivanova N."/>
            <person name="Markowitz V."/>
            <person name="Cheng J.-F."/>
            <person name="Hugenholtz P."/>
            <person name="Woyke T."/>
            <person name="Wu D."/>
            <person name="Gronow S."/>
            <person name="Wellnitz S."/>
            <person name="Brambilla E."/>
            <person name="Klenk H.-P."/>
            <person name="Eisen J.A."/>
        </authorList>
    </citation>
    <scope>NUCLEOTIDE SEQUENCE [LARGE SCALE GENOMIC DNA]</scope>
    <source>
        <strain evidence="12 13">DSM 2985</strain>
    </source>
</reference>
<keyword evidence="5 9" id="KW-0472">Membrane</keyword>
<dbReference type="CDD" id="cd06225">
    <property type="entry name" value="HAMP"/>
    <property type="match status" value="1"/>
</dbReference>
<dbReference type="GO" id="GO:0005886">
    <property type="term" value="C:plasma membrane"/>
    <property type="evidence" value="ECO:0007669"/>
    <property type="project" value="UniProtKB-SubCell"/>
</dbReference>
<evidence type="ECO:0000259" key="10">
    <source>
        <dbReference type="PROSITE" id="PS50111"/>
    </source>
</evidence>
<dbReference type="InterPro" id="IPR033463">
    <property type="entry name" value="sCache_3"/>
</dbReference>
<keyword evidence="3 9" id="KW-0812">Transmembrane</keyword>
<feature type="transmembrane region" description="Helical" evidence="9">
    <location>
        <begin position="268"/>
        <end position="293"/>
    </location>
</feature>
<dbReference type="Gene3D" id="6.10.340.10">
    <property type="match status" value="1"/>
</dbReference>
<dbReference type="GO" id="GO:0007165">
    <property type="term" value="P:signal transduction"/>
    <property type="evidence" value="ECO:0007669"/>
    <property type="project" value="UniProtKB-KW"/>
</dbReference>
<dbReference type="PROSITE" id="PS50111">
    <property type="entry name" value="CHEMOTAXIS_TRANSDUC_2"/>
    <property type="match status" value="1"/>
</dbReference>